<evidence type="ECO:0000313" key="1">
    <source>
        <dbReference type="EMBL" id="QRG68610.1"/>
    </source>
</evidence>
<accession>A0ABX7FS29</accession>
<name>A0ABX7FS29_BRECH</name>
<gene>
    <name evidence="1" type="ORF">JNE38_05510</name>
</gene>
<dbReference type="Proteomes" id="UP000596248">
    <property type="component" value="Chromosome"/>
</dbReference>
<evidence type="ECO:0008006" key="3">
    <source>
        <dbReference type="Google" id="ProtNLM"/>
    </source>
</evidence>
<dbReference type="RefSeq" id="WP_203355609.1">
    <property type="nucleotide sequence ID" value="NZ_CP069127.1"/>
</dbReference>
<proteinExistence type="predicted"/>
<evidence type="ECO:0000313" key="2">
    <source>
        <dbReference type="Proteomes" id="UP000596248"/>
    </source>
</evidence>
<keyword evidence="2" id="KW-1185">Reference proteome</keyword>
<reference evidence="1 2" key="1">
    <citation type="submission" date="2021-01" db="EMBL/GenBank/DDBJ databases">
        <title>Identification of strong promoters based on the transcriptome of Brevibacillus choshinensis.</title>
        <authorList>
            <person name="Yao D."/>
            <person name="Zhang K."/>
            <person name="Wu J."/>
        </authorList>
    </citation>
    <scope>NUCLEOTIDE SEQUENCE [LARGE SCALE GENOMIC DNA]</scope>
    <source>
        <strain evidence="1 2">HPD31-SP3</strain>
    </source>
</reference>
<protein>
    <recommendedName>
        <fullName evidence="3">DUF2313 domain-containing protein</fullName>
    </recommendedName>
</protein>
<dbReference type="EMBL" id="CP069127">
    <property type="protein sequence ID" value="QRG68610.1"/>
    <property type="molecule type" value="Genomic_DNA"/>
</dbReference>
<sequence length="190" mass="22357">MILEKYRRMLPPYWYENQVADYHFEAAESEMVEQIAKIEQLRNQFFPMTATYSLDVWDWIYFGTKQFTPDEQRRQAIMEKYWASVSFTPPVLRTLGLDASTLKVVTMEEVFATKRIRYTFKQEDTVDVTKLVKSFEKIRPVHAVGIDLSFTGSETIQLVDTVTMATKRYRKVREMRVGLPPMMRGSEIAL</sequence>
<organism evidence="1 2">
    <name type="scientific">Brevibacillus choshinensis</name>
    <dbReference type="NCBI Taxonomy" id="54911"/>
    <lineage>
        <taxon>Bacteria</taxon>
        <taxon>Bacillati</taxon>
        <taxon>Bacillota</taxon>
        <taxon>Bacilli</taxon>
        <taxon>Bacillales</taxon>
        <taxon>Paenibacillaceae</taxon>
        <taxon>Brevibacillus</taxon>
    </lineage>
</organism>